<evidence type="ECO:0000256" key="2">
    <source>
        <dbReference type="ARBA" id="ARBA00023143"/>
    </source>
</evidence>
<dbReference type="GO" id="GO:0005198">
    <property type="term" value="F:structural molecule activity"/>
    <property type="evidence" value="ECO:0007669"/>
    <property type="project" value="UniProtKB-UniRule"/>
</dbReference>
<evidence type="ECO:0000313" key="8">
    <source>
        <dbReference type="Proteomes" id="UP000002191"/>
    </source>
</evidence>
<dbReference type="PANTHER" id="PTHR42792">
    <property type="entry name" value="FLAGELLIN"/>
    <property type="match status" value="1"/>
</dbReference>
<dbReference type="HOGENOM" id="CLU_024437_6_0_7"/>
<dbReference type="InterPro" id="IPR046358">
    <property type="entry name" value="Flagellin_C"/>
</dbReference>
<dbReference type="eggNOG" id="COG1344">
    <property type="taxonomic scope" value="Bacteria"/>
</dbReference>
<gene>
    <name evidence="7" type="ordered locus">Daes_1114</name>
</gene>
<keyword evidence="2 3" id="KW-0975">Bacterial flagellum</keyword>
<name>E6VTF3_PSEA9</name>
<dbReference type="OrthoDB" id="9758307at2"/>
<evidence type="ECO:0000256" key="1">
    <source>
        <dbReference type="ARBA" id="ARBA00005709"/>
    </source>
</evidence>
<sequence>MRISTPQIFSQSLNQINSSLIDVAKLNSINSSQKKLNSPSDDPFGMGTVIELRGYDKTLSGYVNNCKTAAESLSLADDILLQASEIITAAREQAEQAASETYTAAQLQMMADEMASYLDSLMTMANTQMGTDSIFGGDSLDSTAYEMGLGVTMTNDSLSNASFVSIEGELDSAVVSVRLGTDGVIGTDEIEYSYSTDGGETWTSATLAAGDTVLDLGSCQVELAAGTAVTEADGDGEGTEFIVRKAAVYTGSDTAMTVAISGSSTVAMTTVGSSVFGGVDQSGAGYGEPNLFETISNCIAFMETGNHAGVAACLDELRSAQESLEAANANIGARENKVTYTSEAISQVRTITGNSISRVEDADAAQILVELEQANYVYEAVLTSSASIMRMSLLDYI</sequence>
<protein>
    <recommendedName>
        <fullName evidence="3">Flagellin</fullName>
    </recommendedName>
</protein>
<dbReference type="InterPro" id="IPR001029">
    <property type="entry name" value="Flagellin_N"/>
</dbReference>
<feature type="domain" description="Flagellin C-terminal" evidence="6">
    <location>
        <begin position="317"/>
        <end position="397"/>
    </location>
</feature>
<keyword evidence="4" id="KW-0175">Coiled coil</keyword>
<evidence type="ECO:0000313" key="7">
    <source>
        <dbReference type="EMBL" id="ADU62130.1"/>
    </source>
</evidence>
<comment type="similarity">
    <text evidence="1 3">Belongs to the bacterial flagellin family.</text>
</comment>
<evidence type="ECO:0000256" key="4">
    <source>
        <dbReference type="SAM" id="Coils"/>
    </source>
</evidence>
<accession>E6VTF3</accession>
<reference evidence="7 8" key="2">
    <citation type="journal article" date="2014" name="Genome Announc.">
        <title>Complete Genome Sequence of the Subsurface, Mesophilic Sulfate-Reducing Bacterium Desulfovibrio aespoeensis Aspo-2.</title>
        <authorList>
            <person name="Pedersen K."/>
            <person name="Bengtsson A."/>
            <person name="Edlund J."/>
            <person name="Rabe L."/>
            <person name="Hazen T."/>
            <person name="Chakraborty R."/>
            <person name="Goodwin L."/>
            <person name="Shapiro N."/>
        </authorList>
    </citation>
    <scope>NUCLEOTIDE SEQUENCE [LARGE SCALE GENOMIC DNA]</scope>
    <source>
        <strain evidence="8">ATCC 700646 / DSM 10631 / Aspo-2</strain>
    </source>
</reference>
<dbReference type="Pfam" id="PF00669">
    <property type="entry name" value="Flagellin_N"/>
    <property type="match status" value="1"/>
</dbReference>
<dbReference type="AlphaFoldDB" id="E6VTF3"/>
<dbReference type="InterPro" id="IPR001492">
    <property type="entry name" value="Flagellin"/>
</dbReference>
<keyword evidence="7" id="KW-0969">Cilium</keyword>
<dbReference type="GO" id="GO:0009288">
    <property type="term" value="C:bacterial-type flagellum"/>
    <property type="evidence" value="ECO:0007669"/>
    <property type="project" value="UniProtKB-SubCell"/>
</dbReference>
<dbReference type="Pfam" id="PF00700">
    <property type="entry name" value="Flagellin_C"/>
    <property type="match status" value="1"/>
</dbReference>
<comment type="function">
    <text evidence="3">Flagellin is the subunit protein which polymerizes to form the filaments of bacterial flagella.</text>
</comment>
<dbReference type="Gene3D" id="1.20.1330.10">
    <property type="entry name" value="f41 fragment of flagellin, N-terminal domain"/>
    <property type="match status" value="2"/>
</dbReference>
<dbReference type="GO" id="GO:0005576">
    <property type="term" value="C:extracellular region"/>
    <property type="evidence" value="ECO:0007669"/>
    <property type="project" value="UniProtKB-SubCell"/>
</dbReference>
<dbReference type="PANTHER" id="PTHR42792:SF1">
    <property type="entry name" value="FLAGELLAR HOOK-ASSOCIATED PROTEIN 3"/>
    <property type="match status" value="1"/>
</dbReference>
<dbReference type="STRING" id="643562.Daes_1114"/>
<proteinExistence type="inferred from homology"/>
<reference evidence="8" key="1">
    <citation type="submission" date="2010-12" db="EMBL/GenBank/DDBJ databases">
        <title>Complete sequence of Desulfovibrio aespoeensis Aspo-2.</title>
        <authorList>
            <consortium name="US DOE Joint Genome Institute"/>
            <person name="Lucas S."/>
            <person name="Copeland A."/>
            <person name="Lapidus A."/>
            <person name="Cheng J.-F."/>
            <person name="Goodwin L."/>
            <person name="Pitluck S."/>
            <person name="Chertkov O."/>
            <person name="Misra M."/>
            <person name="Detter J.C."/>
            <person name="Han C."/>
            <person name="Tapia R."/>
            <person name="Land M."/>
            <person name="Hauser L."/>
            <person name="Kyrpides N."/>
            <person name="Ivanova N."/>
            <person name="Ovchinnikova G."/>
            <person name="Pedersen K."/>
            <person name="Jagevall S."/>
            <person name="Hazen T."/>
            <person name="Woyke T."/>
        </authorList>
    </citation>
    <scope>NUCLEOTIDE SEQUENCE [LARGE SCALE GENOMIC DNA]</scope>
    <source>
        <strain evidence="8">ATCC 700646 / DSM 10631 / Aspo-2</strain>
    </source>
</reference>
<evidence type="ECO:0000259" key="6">
    <source>
        <dbReference type="Pfam" id="PF00700"/>
    </source>
</evidence>
<keyword evidence="8" id="KW-1185">Reference proteome</keyword>
<dbReference type="KEGG" id="das:Daes_1114"/>
<dbReference type="EMBL" id="CP002431">
    <property type="protein sequence ID" value="ADU62130.1"/>
    <property type="molecule type" value="Genomic_DNA"/>
</dbReference>
<dbReference type="RefSeq" id="WP_013514061.1">
    <property type="nucleotide sequence ID" value="NC_014844.1"/>
</dbReference>
<organism evidence="7 8">
    <name type="scientific">Pseudodesulfovibrio aespoeensis (strain ATCC 700646 / DSM 10631 / Aspo-2)</name>
    <name type="common">Desulfovibrio aespoeensis</name>
    <dbReference type="NCBI Taxonomy" id="643562"/>
    <lineage>
        <taxon>Bacteria</taxon>
        <taxon>Pseudomonadati</taxon>
        <taxon>Thermodesulfobacteriota</taxon>
        <taxon>Desulfovibrionia</taxon>
        <taxon>Desulfovibrionales</taxon>
        <taxon>Desulfovibrionaceae</taxon>
    </lineage>
</organism>
<keyword evidence="3" id="KW-0964">Secreted</keyword>
<dbReference type="SUPFAM" id="SSF64518">
    <property type="entry name" value="Phase 1 flagellin"/>
    <property type="match status" value="1"/>
</dbReference>
<dbReference type="Proteomes" id="UP000002191">
    <property type="component" value="Chromosome"/>
</dbReference>
<feature type="coiled-coil region" evidence="4">
    <location>
        <begin position="310"/>
        <end position="337"/>
    </location>
</feature>
<keyword evidence="7" id="KW-0282">Flagellum</keyword>
<keyword evidence="7" id="KW-0966">Cell projection</keyword>
<evidence type="ECO:0000259" key="5">
    <source>
        <dbReference type="Pfam" id="PF00669"/>
    </source>
</evidence>
<comment type="subcellular location">
    <subcellularLocation>
        <location evidence="3">Secreted</location>
    </subcellularLocation>
    <subcellularLocation>
        <location evidence="3">Bacterial flagellum</location>
    </subcellularLocation>
</comment>
<evidence type="ECO:0000256" key="3">
    <source>
        <dbReference type="RuleBase" id="RU362073"/>
    </source>
</evidence>
<feature type="domain" description="Flagellin N-terminal" evidence="5">
    <location>
        <begin position="3"/>
        <end position="127"/>
    </location>
</feature>